<comment type="caution">
    <text evidence="2">The sequence shown here is derived from an EMBL/GenBank/DDBJ whole genome shotgun (WGS) entry which is preliminary data.</text>
</comment>
<dbReference type="SUPFAM" id="SSF51735">
    <property type="entry name" value="NAD(P)-binding Rossmann-fold domains"/>
    <property type="match status" value="1"/>
</dbReference>
<proteinExistence type="inferred from homology"/>
<evidence type="ECO:0000256" key="1">
    <source>
        <dbReference type="RuleBase" id="RU000363"/>
    </source>
</evidence>
<name>A0AA88TX01_9TELE</name>
<dbReference type="CDD" id="cd05325">
    <property type="entry name" value="carb_red_sniffer_like_SDR_c"/>
    <property type="match status" value="1"/>
</dbReference>
<dbReference type="Gene3D" id="3.40.50.720">
    <property type="entry name" value="NAD(P)-binding Rossmann-like Domain"/>
    <property type="match status" value="1"/>
</dbReference>
<evidence type="ECO:0008006" key="4">
    <source>
        <dbReference type="Google" id="ProtNLM"/>
    </source>
</evidence>
<dbReference type="Proteomes" id="UP001187343">
    <property type="component" value="Unassembled WGS sequence"/>
</dbReference>
<dbReference type="GO" id="GO:0016491">
    <property type="term" value="F:oxidoreductase activity"/>
    <property type="evidence" value="ECO:0007669"/>
    <property type="project" value="TreeGrafter"/>
</dbReference>
<evidence type="ECO:0000313" key="3">
    <source>
        <dbReference type="Proteomes" id="UP001187343"/>
    </source>
</evidence>
<accession>A0AA88TX01</accession>
<dbReference type="GO" id="GO:0005737">
    <property type="term" value="C:cytoplasm"/>
    <property type="evidence" value="ECO:0007669"/>
    <property type="project" value="TreeGrafter"/>
</dbReference>
<dbReference type="InterPro" id="IPR036291">
    <property type="entry name" value="NAD(P)-bd_dom_sf"/>
</dbReference>
<dbReference type="AlphaFoldDB" id="A0AA88TX01"/>
<comment type="similarity">
    <text evidence="1">Belongs to the short-chain dehydrogenases/reductases (SDR) family.</text>
</comment>
<gene>
    <name evidence="2" type="ORF">Q8A67_011971</name>
</gene>
<dbReference type="Pfam" id="PF00106">
    <property type="entry name" value="adh_short"/>
    <property type="match status" value="1"/>
</dbReference>
<reference evidence="2" key="1">
    <citation type="submission" date="2023-08" db="EMBL/GenBank/DDBJ databases">
        <title>Chromosome-level Genome Assembly of mud carp (Cirrhinus molitorella).</title>
        <authorList>
            <person name="Liu H."/>
        </authorList>
    </citation>
    <scope>NUCLEOTIDE SEQUENCE</scope>
    <source>
        <strain evidence="2">Prfri</strain>
        <tissue evidence="2">Muscle</tissue>
    </source>
</reference>
<protein>
    <recommendedName>
        <fullName evidence="4">C-factor-like</fullName>
    </recommendedName>
</protein>
<organism evidence="2 3">
    <name type="scientific">Cirrhinus molitorella</name>
    <name type="common">mud carp</name>
    <dbReference type="NCBI Taxonomy" id="172907"/>
    <lineage>
        <taxon>Eukaryota</taxon>
        <taxon>Metazoa</taxon>
        <taxon>Chordata</taxon>
        <taxon>Craniata</taxon>
        <taxon>Vertebrata</taxon>
        <taxon>Euteleostomi</taxon>
        <taxon>Actinopterygii</taxon>
        <taxon>Neopterygii</taxon>
        <taxon>Teleostei</taxon>
        <taxon>Ostariophysi</taxon>
        <taxon>Cypriniformes</taxon>
        <taxon>Cyprinidae</taxon>
        <taxon>Labeoninae</taxon>
        <taxon>Labeonini</taxon>
        <taxon>Cirrhinus</taxon>
    </lineage>
</organism>
<keyword evidence="3" id="KW-1185">Reference proteome</keyword>
<sequence length="290" mass="31502">MQKQKKKKSATNVPRTITKTECRSLTSLSLIMASRICDSVLVTGSNRGIGLELVRQLIDSPSPPVHIFAGCRDPNGPRSQDLQELAQKSQDVIKVVQLDMTSSTSIAEASKLVEAKLNGKGLNLIINNAGVNIPGSLAETGKCEMVEVYTTNVVGPMLIAKDFHPLLCKAAAQFPHQTSMSCRRSAVINVSTLLSSITRCPENFSISPMYPYRVSKAALNMLTRCLAEDFRKDGILVMSLHPGWVQTEMGGPKAPLTTAESISGMMKVITNLTEKDSGSLLDWEGKNIPW</sequence>
<dbReference type="InterPro" id="IPR051468">
    <property type="entry name" value="Fungal_SecMetab_SDRs"/>
</dbReference>
<dbReference type="PRINTS" id="PR00080">
    <property type="entry name" value="SDRFAMILY"/>
</dbReference>
<dbReference type="PANTHER" id="PTHR43544:SF33">
    <property type="entry name" value="C-FACTOR"/>
    <property type="match status" value="1"/>
</dbReference>
<dbReference type="PRINTS" id="PR00081">
    <property type="entry name" value="GDHRDH"/>
</dbReference>
<evidence type="ECO:0000313" key="2">
    <source>
        <dbReference type="EMBL" id="KAK2894742.1"/>
    </source>
</evidence>
<dbReference type="PANTHER" id="PTHR43544">
    <property type="entry name" value="SHORT-CHAIN DEHYDROGENASE/REDUCTASE"/>
    <property type="match status" value="1"/>
</dbReference>
<dbReference type="InterPro" id="IPR002347">
    <property type="entry name" value="SDR_fam"/>
</dbReference>
<dbReference type="EMBL" id="JAUYZG010000011">
    <property type="protein sequence ID" value="KAK2894742.1"/>
    <property type="molecule type" value="Genomic_DNA"/>
</dbReference>